<evidence type="ECO:0000313" key="2">
    <source>
        <dbReference type="EMBL" id="WFN54773.1"/>
    </source>
</evidence>
<keyword evidence="1" id="KW-0812">Transmembrane</keyword>
<name>A0ABY8G4C0_9GAMM</name>
<dbReference type="Proteomes" id="UP001219630">
    <property type="component" value="Chromosome"/>
</dbReference>
<keyword evidence="1" id="KW-1133">Transmembrane helix</keyword>
<accession>A0ABY8G4C0</accession>
<dbReference type="RefSeq" id="WP_125260760.1">
    <property type="nucleotide sequence ID" value="NZ_CP114280.1"/>
</dbReference>
<proteinExistence type="predicted"/>
<sequence length="75" mass="8388">MALIMDAFNGDGKPFFMPYVLFDDYVASIPPHSMAHHTQVYLALPYCAYLSAHLYAVATAIGYLFRADREIPCSP</sequence>
<keyword evidence="1" id="KW-0472">Membrane</keyword>
<evidence type="ECO:0000313" key="3">
    <source>
        <dbReference type="Proteomes" id="UP001219630"/>
    </source>
</evidence>
<organism evidence="2 3">
    <name type="scientific">Dickeya lacustris</name>
    <dbReference type="NCBI Taxonomy" id="2259638"/>
    <lineage>
        <taxon>Bacteria</taxon>
        <taxon>Pseudomonadati</taxon>
        <taxon>Pseudomonadota</taxon>
        <taxon>Gammaproteobacteria</taxon>
        <taxon>Enterobacterales</taxon>
        <taxon>Pectobacteriaceae</taxon>
        <taxon>Dickeya</taxon>
    </lineage>
</organism>
<gene>
    <name evidence="2" type="ORF">O1Q98_14060</name>
</gene>
<protein>
    <submittedName>
        <fullName evidence="2">Uncharacterized protein</fullName>
    </submittedName>
</protein>
<keyword evidence="3" id="KW-1185">Reference proteome</keyword>
<dbReference type="EMBL" id="CP114280">
    <property type="protein sequence ID" value="WFN54773.1"/>
    <property type="molecule type" value="Genomic_DNA"/>
</dbReference>
<reference evidence="2 3" key="1">
    <citation type="submission" date="2022-12" db="EMBL/GenBank/DDBJ databases">
        <title>Complete genome sequencing of Dickeya lacustris type strain LMG30899.</title>
        <authorList>
            <person name="Dobhal S."/>
            <person name="Arizala D."/>
            <person name="Arif M."/>
        </authorList>
    </citation>
    <scope>NUCLEOTIDE SEQUENCE [LARGE SCALE GENOMIC DNA]</scope>
    <source>
        <strain evidence="2 3">LMG30899</strain>
    </source>
</reference>
<evidence type="ECO:0000256" key="1">
    <source>
        <dbReference type="SAM" id="Phobius"/>
    </source>
</evidence>
<feature type="transmembrane region" description="Helical" evidence="1">
    <location>
        <begin position="43"/>
        <end position="65"/>
    </location>
</feature>